<organism evidence="1">
    <name type="scientific">Brassica oleracea</name>
    <name type="common">Wild cabbage</name>
    <dbReference type="NCBI Taxonomy" id="3712"/>
    <lineage>
        <taxon>Eukaryota</taxon>
        <taxon>Viridiplantae</taxon>
        <taxon>Streptophyta</taxon>
        <taxon>Embryophyta</taxon>
        <taxon>Tracheophyta</taxon>
        <taxon>Spermatophyta</taxon>
        <taxon>Magnoliopsida</taxon>
        <taxon>eudicotyledons</taxon>
        <taxon>Gunneridae</taxon>
        <taxon>Pentapetalae</taxon>
        <taxon>rosids</taxon>
        <taxon>malvids</taxon>
        <taxon>Brassicales</taxon>
        <taxon>Brassicaceae</taxon>
        <taxon>Brassiceae</taxon>
        <taxon>Brassica</taxon>
    </lineage>
</organism>
<evidence type="ECO:0000313" key="1">
    <source>
        <dbReference type="EMBL" id="VDD37385.1"/>
    </source>
</evidence>
<sequence>MFLIGEESNTCFGSVNRMTRAWGKPSGLRMLGLWPRVFGAPGSV</sequence>
<reference evidence="1" key="1">
    <citation type="submission" date="2018-11" db="EMBL/GenBank/DDBJ databases">
        <authorList>
            <consortium name="Genoscope - CEA"/>
            <person name="William W."/>
        </authorList>
    </citation>
    <scope>NUCLEOTIDE SEQUENCE</scope>
</reference>
<dbReference type="EMBL" id="LR031876">
    <property type="protein sequence ID" value="VDD37385.1"/>
    <property type="molecule type" value="Genomic_DNA"/>
</dbReference>
<dbReference type="AlphaFoldDB" id="A0A3P6EUU0"/>
<protein>
    <submittedName>
        <fullName evidence="1">Uncharacterized protein</fullName>
    </submittedName>
</protein>
<gene>
    <name evidence="1" type="ORF">BOLC7T42945H</name>
</gene>
<name>A0A3P6EUU0_BRAOL</name>
<accession>A0A3P6EUU0</accession>
<proteinExistence type="predicted"/>